<dbReference type="SMART" id="SM00327">
    <property type="entry name" value="VWA"/>
    <property type="match status" value="1"/>
</dbReference>
<gene>
    <name evidence="4" type="ORF">PLOB_00026024</name>
</gene>
<evidence type="ECO:0000259" key="3">
    <source>
        <dbReference type="PROSITE" id="PS50234"/>
    </source>
</evidence>
<accession>A0ABN8NR31</accession>
<dbReference type="Proteomes" id="UP001159405">
    <property type="component" value="Unassembled WGS sequence"/>
</dbReference>
<keyword evidence="2" id="KW-0472">Membrane</keyword>
<feature type="region of interest" description="Disordered" evidence="1">
    <location>
        <begin position="1047"/>
        <end position="1066"/>
    </location>
</feature>
<evidence type="ECO:0000313" key="5">
    <source>
        <dbReference type="Proteomes" id="UP001159405"/>
    </source>
</evidence>
<dbReference type="InterPro" id="IPR036465">
    <property type="entry name" value="vWFA_dom_sf"/>
</dbReference>
<feature type="non-terminal residue" evidence="4">
    <location>
        <position position="1"/>
    </location>
</feature>
<dbReference type="PANTHER" id="PTHR10166:SF66">
    <property type="entry name" value="VWFA AND CACHE DOMAIN-CONTAINING PROTEIN CG16868"/>
    <property type="match status" value="1"/>
</dbReference>
<dbReference type="Pfam" id="PF13519">
    <property type="entry name" value="VWA_2"/>
    <property type="match status" value="1"/>
</dbReference>
<keyword evidence="2" id="KW-1133">Transmembrane helix</keyword>
<dbReference type="PANTHER" id="PTHR10166">
    <property type="entry name" value="VOLTAGE-DEPENDENT CALCIUM CHANNEL SUBUNIT ALPHA-2/DELTA-RELATED"/>
    <property type="match status" value="1"/>
</dbReference>
<comment type="caution">
    <text evidence="4">The sequence shown here is derived from an EMBL/GenBank/DDBJ whole genome shotgun (WGS) entry which is preliminary data.</text>
</comment>
<reference evidence="4 5" key="1">
    <citation type="submission" date="2022-05" db="EMBL/GenBank/DDBJ databases">
        <authorList>
            <consortium name="Genoscope - CEA"/>
            <person name="William W."/>
        </authorList>
    </citation>
    <scope>NUCLEOTIDE SEQUENCE [LARGE SCALE GENOMIC DNA]</scope>
</reference>
<feature type="region of interest" description="Disordered" evidence="1">
    <location>
        <begin position="1083"/>
        <end position="1121"/>
    </location>
</feature>
<feature type="compositionally biased region" description="Basic and acidic residues" evidence="1">
    <location>
        <begin position="990"/>
        <end position="1000"/>
    </location>
</feature>
<feature type="region of interest" description="Disordered" evidence="1">
    <location>
        <begin position="981"/>
        <end position="1004"/>
    </location>
</feature>
<dbReference type="InterPro" id="IPR051173">
    <property type="entry name" value="Ca_channel_alpha-2/delta"/>
</dbReference>
<dbReference type="CDD" id="cd12913">
    <property type="entry name" value="PDC1_MCP_like"/>
    <property type="match status" value="1"/>
</dbReference>
<dbReference type="Gene3D" id="3.30.450.20">
    <property type="entry name" value="PAS domain"/>
    <property type="match status" value="2"/>
</dbReference>
<keyword evidence="5" id="KW-1185">Reference proteome</keyword>
<feature type="transmembrane region" description="Helical" evidence="2">
    <location>
        <begin position="1010"/>
        <end position="1033"/>
    </location>
</feature>
<dbReference type="SUPFAM" id="SSF53300">
    <property type="entry name" value="vWA-like"/>
    <property type="match status" value="1"/>
</dbReference>
<dbReference type="SUPFAM" id="SSF103190">
    <property type="entry name" value="Sensory domain-like"/>
    <property type="match status" value="1"/>
</dbReference>
<name>A0ABN8NR31_9CNID</name>
<evidence type="ECO:0000313" key="4">
    <source>
        <dbReference type="EMBL" id="CAH3117665.1"/>
    </source>
</evidence>
<protein>
    <recommendedName>
        <fullName evidence="3">VWFA domain-containing protein</fullName>
    </recommendedName>
</protein>
<dbReference type="InterPro" id="IPR002035">
    <property type="entry name" value="VWF_A"/>
</dbReference>
<keyword evidence="2" id="KW-0812">Transmembrane</keyword>
<dbReference type="InterPro" id="IPR029151">
    <property type="entry name" value="Sensor-like_sf"/>
</dbReference>
<evidence type="ECO:0000256" key="1">
    <source>
        <dbReference type="SAM" id="MobiDB-lite"/>
    </source>
</evidence>
<feature type="domain" description="VWFA" evidence="3">
    <location>
        <begin position="166"/>
        <end position="367"/>
    </location>
</feature>
<dbReference type="Gene3D" id="3.40.50.410">
    <property type="entry name" value="von Willebrand factor, type A domain"/>
    <property type="match status" value="1"/>
</dbReference>
<evidence type="ECO:0000256" key="2">
    <source>
        <dbReference type="SAM" id="Phobius"/>
    </source>
</evidence>
<dbReference type="EMBL" id="CALNXK010000031">
    <property type="protein sequence ID" value="CAH3117665.1"/>
    <property type="molecule type" value="Genomic_DNA"/>
</dbReference>
<organism evidence="4 5">
    <name type="scientific">Porites lobata</name>
    <dbReference type="NCBI Taxonomy" id="104759"/>
    <lineage>
        <taxon>Eukaryota</taxon>
        <taxon>Metazoa</taxon>
        <taxon>Cnidaria</taxon>
        <taxon>Anthozoa</taxon>
        <taxon>Hexacorallia</taxon>
        <taxon>Scleractinia</taxon>
        <taxon>Fungiina</taxon>
        <taxon>Poritidae</taxon>
        <taxon>Porites</taxon>
    </lineage>
</organism>
<sequence length="1121" mass="124021">ILNFQDAFDNLQFIARPVNGSTAIPILAASIANKFKERFKVVRELKLAVESSWTAAPERTPTQCCQVKNSGQSEYDSRFRSKVDLSRICVKVSKNAPASPTHVADSVVEKMKKISQDYPVLKWQYFASEQGVLSSFPALEDTADCGSYDPRFRPFYVETATPEPKDVVLVIDHSGSMSGSRMIVAKEAAKTVLRTMNPRDRIGIVKFNGEASTPVEYDGDGRGCHSQRLADATPINIKYLEEYVETIFADGGTDYSKAFIKAFDLFNGTSDISGSSRKKVIIFLTDGRPNDNEKTILQTIKTKNAQLNNEVVIMTYGMLTNLPILRYIAEQEGLGVRKPSDVTAGKFTYVSNTNTLRNDMATYYDFFSSKTIRNEPIISIPYVDAFGTGLLTSITLPCYHQGKFIGVVGTDISMADLLSEVTYFQRGQRSYAWMADSSGRTMMHPLLPAPSDVYGDPVFMDITALEPEPEFNEIFNSIKVGGSGVKSFTSKRFLARGGKIKEGVSVLDVPSTYFWRAVEKTKFTVGIVVADGDKDETLSTQSIPSDFKFLYHRLDLVRPDEPCAHFTRYAAKGITVVKFGAEAFEDPYSYLGLDETVSRVKSYKSYMTSSSAINPGFKLGVRDTVLVSSKVDDIWLREKADYTKYLVWRYFGTANGVFRLTPGTLIAKSFDPTKRPWYHAALRNTGRVSLSTPYIDAFGSGVVITASHTVYRGEATHKHSANDQVVGVMGADFPLSYFHKLLTDTFPSCKDGNYECFVLDGAGFLVMHKDFLSPDIKAKDLEYVHITAKEKEIAEDLLKKGHLVKKKCRHLEKIQTENFYELSIPFRGLNTLTTGQRCRQYQLAKVGGSNAFLGIKKRDDSCSSGSCITCGTNRECSNPPVSSCECPCISRLDFRYCRNEFPASSVSICPVPAPVVPSEQVNDPSIKGLLKCFDPQCDKKLNSNSCDGVVGCYWCVRDKNDAPLNKKYCANISSCYGGTEGKRAPGSTDIPKDKDEKAEGSNKSGMSAGVIAGIVLGVIGFIVVIILIILIAVKLFKRERIPKTTARTEGFGRGIPPTAPSSIVHSPQPQPYKAPYVLEPGTSMQLTGIPPRYESPPPSYGEIQPSAPPYNPYYKQSFRYK</sequence>
<dbReference type="PROSITE" id="PS50234">
    <property type="entry name" value="VWFA"/>
    <property type="match status" value="1"/>
</dbReference>
<proteinExistence type="predicted"/>